<dbReference type="GO" id="GO:0016651">
    <property type="term" value="F:oxidoreductase activity, acting on NAD(P)H"/>
    <property type="evidence" value="ECO:0007669"/>
    <property type="project" value="InterPro"/>
</dbReference>
<gene>
    <name evidence="5" type="ORF">M409DRAFT_18806</name>
</gene>
<dbReference type="InterPro" id="IPR013154">
    <property type="entry name" value="ADH-like_N"/>
</dbReference>
<evidence type="ECO:0000313" key="6">
    <source>
        <dbReference type="Proteomes" id="UP000799537"/>
    </source>
</evidence>
<dbReference type="PANTHER" id="PTHR45348:SF2">
    <property type="entry name" value="ZINC-TYPE ALCOHOL DEHYDROGENASE-LIKE PROTEIN C2E1P3.01"/>
    <property type="match status" value="1"/>
</dbReference>
<dbReference type="Pfam" id="PF08240">
    <property type="entry name" value="ADH_N"/>
    <property type="match status" value="1"/>
</dbReference>
<dbReference type="Gene3D" id="3.40.50.720">
    <property type="entry name" value="NAD(P)-binding Rossmann-like Domain"/>
    <property type="match status" value="1"/>
</dbReference>
<dbReference type="Gene3D" id="3.90.180.10">
    <property type="entry name" value="Medium-chain alcohol dehydrogenases, catalytic domain"/>
    <property type="match status" value="1"/>
</dbReference>
<dbReference type="InterPro" id="IPR011032">
    <property type="entry name" value="GroES-like_sf"/>
</dbReference>
<proteinExistence type="inferred from homology"/>
<dbReference type="AlphaFoldDB" id="A0A6A6CVU6"/>
<evidence type="ECO:0000313" key="5">
    <source>
        <dbReference type="EMBL" id="KAF2170833.1"/>
    </source>
</evidence>
<protein>
    <recommendedName>
        <fullName evidence="4">Enoyl reductase (ER) domain-containing protein</fullName>
    </recommendedName>
</protein>
<comment type="subunit">
    <text evidence="2">Monomer.</text>
</comment>
<keyword evidence="3" id="KW-0560">Oxidoreductase</keyword>
<dbReference type="EMBL" id="ML993584">
    <property type="protein sequence ID" value="KAF2170833.1"/>
    <property type="molecule type" value="Genomic_DNA"/>
</dbReference>
<name>A0A6A6CVU6_ZASCE</name>
<organism evidence="5 6">
    <name type="scientific">Zasmidium cellare ATCC 36951</name>
    <dbReference type="NCBI Taxonomy" id="1080233"/>
    <lineage>
        <taxon>Eukaryota</taxon>
        <taxon>Fungi</taxon>
        <taxon>Dikarya</taxon>
        <taxon>Ascomycota</taxon>
        <taxon>Pezizomycotina</taxon>
        <taxon>Dothideomycetes</taxon>
        <taxon>Dothideomycetidae</taxon>
        <taxon>Mycosphaerellales</taxon>
        <taxon>Mycosphaerellaceae</taxon>
        <taxon>Zasmidium</taxon>
    </lineage>
</organism>
<dbReference type="InterPro" id="IPR036291">
    <property type="entry name" value="NAD(P)-bd_dom_sf"/>
</dbReference>
<evidence type="ECO:0000256" key="2">
    <source>
        <dbReference type="ARBA" id="ARBA00011245"/>
    </source>
</evidence>
<sequence length="372" mass="39452">MSKTLPAKAAWLRKGKAPLEVGEATYTPPGEGEIVIKNAAVAVNPLDHFKRDAGGFAFGWIKLPFIMGSDAAGEVVEVGSNVNRFKIGDRATGQAVGMDRRSNKSSEGAFQTYTVLREVVSSPIPDTISYEQACVLPLGLSTASCGLFDKDFLALQAPTLDPKPTGKTVLIWGGSSSVGCNAIQLARAAGYKVISTASPSNHALLRQLGASEVFDYKSPTVVADIVKTLQSHTVAGAFAIGDYSTEACISILGKCKGRRFIAQASVTLPEGGFPSSLPGMVPFGATMTYRGVCSMLKAKQNGVSMKFIWGSDPAWNELGPMIYQDFLPRALAEKKFVPAPEPMVVGIGLEYVQEGLEVNKKGVSAKKVVIKL</sequence>
<accession>A0A6A6CVU6</accession>
<dbReference type="CDD" id="cd08249">
    <property type="entry name" value="enoyl_reductase_like"/>
    <property type="match status" value="1"/>
</dbReference>
<dbReference type="SMART" id="SM00829">
    <property type="entry name" value="PKS_ER"/>
    <property type="match status" value="1"/>
</dbReference>
<dbReference type="OrthoDB" id="48317at2759"/>
<dbReference type="RefSeq" id="XP_033671722.1">
    <property type="nucleotide sequence ID" value="XM_033804656.1"/>
</dbReference>
<reference evidence="5" key="1">
    <citation type="journal article" date="2020" name="Stud. Mycol.">
        <title>101 Dothideomycetes genomes: a test case for predicting lifestyles and emergence of pathogens.</title>
        <authorList>
            <person name="Haridas S."/>
            <person name="Albert R."/>
            <person name="Binder M."/>
            <person name="Bloem J."/>
            <person name="Labutti K."/>
            <person name="Salamov A."/>
            <person name="Andreopoulos B."/>
            <person name="Baker S."/>
            <person name="Barry K."/>
            <person name="Bills G."/>
            <person name="Bluhm B."/>
            <person name="Cannon C."/>
            <person name="Castanera R."/>
            <person name="Culley D."/>
            <person name="Daum C."/>
            <person name="Ezra D."/>
            <person name="Gonzalez J."/>
            <person name="Henrissat B."/>
            <person name="Kuo A."/>
            <person name="Liang C."/>
            <person name="Lipzen A."/>
            <person name="Lutzoni F."/>
            <person name="Magnuson J."/>
            <person name="Mondo S."/>
            <person name="Nolan M."/>
            <person name="Ohm R."/>
            <person name="Pangilinan J."/>
            <person name="Park H.-J."/>
            <person name="Ramirez L."/>
            <person name="Alfaro M."/>
            <person name="Sun H."/>
            <person name="Tritt A."/>
            <person name="Yoshinaga Y."/>
            <person name="Zwiers L.-H."/>
            <person name="Turgeon B."/>
            <person name="Goodwin S."/>
            <person name="Spatafora J."/>
            <person name="Crous P."/>
            <person name="Grigoriev I."/>
        </authorList>
    </citation>
    <scope>NUCLEOTIDE SEQUENCE</scope>
    <source>
        <strain evidence="5">ATCC 36951</strain>
    </source>
</reference>
<evidence type="ECO:0000259" key="4">
    <source>
        <dbReference type="SMART" id="SM00829"/>
    </source>
</evidence>
<dbReference type="InterPro" id="IPR020843">
    <property type="entry name" value="ER"/>
</dbReference>
<dbReference type="GeneID" id="54557928"/>
<dbReference type="PANTHER" id="PTHR45348">
    <property type="entry name" value="HYPOTHETICAL OXIDOREDUCTASE (EUROFUNG)"/>
    <property type="match status" value="1"/>
</dbReference>
<dbReference type="Proteomes" id="UP000799537">
    <property type="component" value="Unassembled WGS sequence"/>
</dbReference>
<dbReference type="SUPFAM" id="SSF50129">
    <property type="entry name" value="GroES-like"/>
    <property type="match status" value="1"/>
</dbReference>
<evidence type="ECO:0000256" key="1">
    <source>
        <dbReference type="ARBA" id="ARBA00008072"/>
    </source>
</evidence>
<evidence type="ECO:0000256" key="3">
    <source>
        <dbReference type="ARBA" id="ARBA00023002"/>
    </source>
</evidence>
<comment type="similarity">
    <text evidence="1">Belongs to the zinc-containing alcohol dehydrogenase family.</text>
</comment>
<feature type="domain" description="Enoyl reductase (ER)" evidence="4">
    <location>
        <begin position="15"/>
        <end position="370"/>
    </location>
</feature>
<keyword evidence="6" id="KW-1185">Reference proteome</keyword>
<dbReference type="InterPro" id="IPR047122">
    <property type="entry name" value="Trans-enoyl_RdTase-like"/>
</dbReference>
<dbReference type="SUPFAM" id="SSF51735">
    <property type="entry name" value="NAD(P)-binding Rossmann-fold domains"/>
    <property type="match status" value="1"/>
</dbReference>